<dbReference type="Gene3D" id="3.40.190.170">
    <property type="entry name" value="Bacterial extracellular solute-binding protein, family 7"/>
    <property type="match status" value="1"/>
</dbReference>
<evidence type="ECO:0000313" key="5">
    <source>
        <dbReference type="EMBL" id="KWT64327.1"/>
    </source>
</evidence>
<dbReference type="STRING" id="121290.APY04_3339"/>
<accession>A0A109B994</accession>
<dbReference type="PANTHER" id="PTHR33376:SF5">
    <property type="entry name" value="EXTRACYTOPLASMIC SOLUTE RECEPTOR PROTEIN"/>
    <property type="match status" value="1"/>
</dbReference>
<dbReference type="AlphaFoldDB" id="A0A109B994"/>
<evidence type="ECO:0000256" key="1">
    <source>
        <dbReference type="ARBA" id="ARBA00022729"/>
    </source>
</evidence>
<evidence type="ECO:0000313" key="6">
    <source>
        <dbReference type="Proteomes" id="UP000059074"/>
    </source>
</evidence>
<dbReference type="InterPro" id="IPR018389">
    <property type="entry name" value="DctP_fam"/>
</dbReference>
<feature type="binding site" evidence="2">
    <location>
        <position position="185"/>
    </location>
    <ligand>
        <name>substrate</name>
    </ligand>
</feature>
<dbReference type="InterPro" id="IPR038404">
    <property type="entry name" value="TRAP_DctP_sf"/>
</dbReference>
<dbReference type="EMBL" id="LMTR01000093">
    <property type="protein sequence ID" value="KWT64327.1"/>
    <property type="molecule type" value="Genomic_DNA"/>
</dbReference>
<dbReference type="PANTHER" id="PTHR33376">
    <property type="match status" value="1"/>
</dbReference>
<feature type="chain" id="PRO_5007132471" description="TRAP transporter solute receptor" evidence="4">
    <location>
        <begin position="30"/>
        <end position="373"/>
    </location>
</feature>
<keyword evidence="6" id="KW-1185">Reference proteome</keyword>
<dbReference type="Proteomes" id="UP000059074">
    <property type="component" value="Unassembled WGS sequence"/>
</dbReference>
<dbReference type="Pfam" id="PF03480">
    <property type="entry name" value="DctP"/>
    <property type="match status" value="1"/>
</dbReference>
<keyword evidence="3" id="KW-0479">Metal-binding</keyword>
<organism evidence="5 6">
    <name type="scientific">Hyphomicrobium sulfonivorans</name>
    <dbReference type="NCBI Taxonomy" id="121290"/>
    <lineage>
        <taxon>Bacteria</taxon>
        <taxon>Pseudomonadati</taxon>
        <taxon>Pseudomonadota</taxon>
        <taxon>Alphaproteobacteria</taxon>
        <taxon>Hyphomicrobiales</taxon>
        <taxon>Hyphomicrobiaceae</taxon>
        <taxon>Hyphomicrobium</taxon>
    </lineage>
</organism>
<dbReference type="GO" id="GO:0046872">
    <property type="term" value="F:metal ion binding"/>
    <property type="evidence" value="ECO:0007669"/>
    <property type="project" value="UniProtKB-KW"/>
</dbReference>
<dbReference type="PATRIC" id="fig|121290.4.peg.772"/>
<evidence type="ECO:0000256" key="4">
    <source>
        <dbReference type="SAM" id="SignalP"/>
    </source>
</evidence>
<name>A0A109B994_HYPSL</name>
<dbReference type="InterPro" id="IPR006311">
    <property type="entry name" value="TAT_signal"/>
</dbReference>
<dbReference type="GO" id="GO:0055085">
    <property type="term" value="P:transmembrane transport"/>
    <property type="evidence" value="ECO:0007669"/>
    <property type="project" value="InterPro"/>
</dbReference>
<dbReference type="GO" id="GO:0031317">
    <property type="term" value="C:tripartite ATP-independent periplasmic transporter complex"/>
    <property type="evidence" value="ECO:0007669"/>
    <property type="project" value="InterPro"/>
</dbReference>
<protein>
    <recommendedName>
        <fullName evidence="7">TRAP transporter solute receptor</fullName>
    </recommendedName>
</protein>
<dbReference type="InterPro" id="IPR019546">
    <property type="entry name" value="TAT_signal_bac_arc"/>
</dbReference>
<dbReference type="PIRSF" id="PIRSF039026">
    <property type="entry name" value="SiaP"/>
    <property type="match status" value="1"/>
</dbReference>
<dbReference type="PROSITE" id="PS51318">
    <property type="entry name" value="TAT"/>
    <property type="match status" value="1"/>
</dbReference>
<reference evidence="5 6" key="1">
    <citation type="submission" date="2015-10" db="EMBL/GenBank/DDBJ databases">
        <title>Transcriptomic analysis of a linuron degrading triple-species bacterial consortium.</title>
        <authorList>
            <person name="Albers P."/>
        </authorList>
    </citation>
    <scope>NUCLEOTIDE SEQUENCE [LARGE SCALE GENOMIC DNA]</scope>
    <source>
        <strain evidence="5 6">WDL6</strain>
    </source>
</reference>
<evidence type="ECO:0000256" key="2">
    <source>
        <dbReference type="PIRSR" id="PIRSR039026-1"/>
    </source>
</evidence>
<dbReference type="NCBIfam" id="TIGR01409">
    <property type="entry name" value="TAT_signal_seq"/>
    <property type="match status" value="1"/>
</dbReference>
<feature type="binding site" evidence="2">
    <location>
        <position position="164"/>
    </location>
    <ligand>
        <name>substrate</name>
    </ligand>
</feature>
<feature type="signal peptide" evidence="4">
    <location>
        <begin position="1"/>
        <end position="29"/>
    </location>
</feature>
<comment type="caution">
    <text evidence="5">The sequence shown here is derived from an EMBL/GenBank/DDBJ whole genome shotgun (WGS) entry which is preliminary data.</text>
</comment>
<gene>
    <name evidence="5" type="ORF">APY04_3339</name>
</gene>
<dbReference type="InterPro" id="IPR026289">
    <property type="entry name" value="SBP_TakP-like"/>
</dbReference>
<evidence type="ECO:0008006" key="7">
    <source>
        <dbReference type="Google" id="ProtNLM"/>
    </source>
</evidence>
<feature type="binding site" evidence="3">
    <location>
        <position position="248"/>
    </location>
    <ligand>
        <name>substrate</name>
    </ligand>
</feature>
<dbReference type="Gene3D" id="3.40.190.10">
    <property type="entry name" value="Periplasmic binding protein-like II"/>
    <property type="match status" value="1"/>
</dbReference>
<evidence type="ECO:0000256" key="3">
    <source>
        <dbReference type="PIRSR" id="PIRSR039026-2"/>
    </source>
</evidence>
<sequence length="373" mass="40977">MPNIVDRRKFLTTTAAGAAGASIAVPAVASPAIIASNPVVEWRLVSSFPKSLDTIHGAGDTFAKALGEMSGGNFRVRVFAPGELVPGMNAADAVQNGSVEAAHTASYYYWGKDPTFAIATAVPFGLNYRMQNAWMYQGGGIDLMNAFYQRYNIIGFPGGNTGTQMGGWYRRQINAPEDWRGLKMRIGGLAGAVIAKLGGVPQQIAGGDIYPSLEKGTIDAAEWVGPYDDEKLGFSKVARYYYYPGWWEGQAMLHFFINMDKWNALPKHYQAMVRSAATMADIGMMTRYDLQNPAAIKRIAIGGAEPRPFSEAVLEACFKASNEVFDEICAKNADFKKVYEATLAIRGEDYLWFQLAEHTYDTFMMIQQRKGLV</sequence>
<feature type="binding site" evidence="3">
    <location>
        <position position="222"/>
    </location>
    <ligand>
        <name>substrate</name>
    </ligand>
</feature>
<proteinExistence type="predicted"/>
<feature type="binding site" evidence="3">
    <location>
        <position position="223"/>
    </location>
    <ligand>
        <name>Na(+)</name>
        <dbReference type="ChEBI" id="CHEBI:29101"/>
    </ligand>
</feature>
<keyword evidence="1 4" id="KW-0732">Signal</keyword>